<keyword evidence="4 7" id="KW-1133">Transmembrane helix</keyword>
<dbReference type="AlphaFoldDB" id="A0A372JCP3"/>
<feature type="transmembrane region" description="Helical" evidence="7">
    <location>
        <begin position="359"/>
        <end position="379"/>
    </location>
</feature>
<dbReference type="Gene3D" id="1.20.1530.20">
    <property type="match status" value="1"/>
</dbReference>
<comment type="subcellular location">
    <subcellularLocation>
        <location evidence="1">Membrane</location>
        <topology evidence="1">Multi-pass membrane protein</topology>
    </subcellularLocation>
</comment>
<evidence type="ECO:0000256" key="6">
    <source>
        <dbReference type="ARBA" id="ARBA00023136"/>
    </source>
</evidence>
<dbReference type="InterPro" id="IPR006153">
    <property type="entry name" value="Cation/H_exchanger_TM"/>
</dbReference>
<evidence type="ECO:0000256" key="3">
    <source>
        <dbReference type="ARBA" id="ARBA00022692"/>
    </source>
</evidence>
<dbReference type="RefSeq" id="WP_117360641.1">
    <property type="nucleotide sequence ID" value="NZ_QURH01000921.1"/>
</dbReference>
<feature type="transmembrane region" description="Helical" evidence="7">
    <location>
        <begin position="152"/>
        <end position="176"/>
    </location>
</feature>
<feature type="transmembrane region" description="Helical" evidence="7">
    <location>
        <begin position="238"/>
        <end position="255"/>
    </location>
</feature>
<evidence type="ECO:0000313" key="9">
    <source>
        <dbReference type="EMBL" id="RFU37781.1"/>
    </source>
</evidence>
<dbReference type="PANTHER" id="PTHR32468:SF0">
    <property type="entry name" value="K(+)_H(+) ANTIPORTER 1"/>
    <property type="match status" value="1"/>
</dbReference>
<sequence>AGRRAARAARQPEVIGELTAGLLAGPAALWLLGRHTFDQLVPGDVLADLKLATETGLVLFLSGLTHKLRIGEPRPDRRAVGWVAAGSLLPAQAAGWLLAGWVLWRGSPAVRGDAPALALALMIAVTLSVTAVPVLARVLTDRGMADTEVGRLSLTASIVIDGACWLLLAVAIGLGSGSPERFARAMAVLACGAGAAVLLRLVLRTRGPDALSRRVPWLAALLISVVAVTLGFTMERLGMTAIIGAALAGLAVPATEAWSTALRSVTAIGRVMVPVFFVLGGLKVLGSGFGAVSVALIVPAVLLGIAGKTLGGYLGARLGDRTRWDAMRIGALMNTRGLTELIVLQAGYSAGILTTPLFLALVVMALVTTAMTGPALGIIDRAEMRRRPVDAPETVPSVQE</sequence>
<evidence type="ECO:0000256" key="2">
    <source>
        <dbReference type="ARBA" id="ARBA00022448"/>
    </source>
</evidence>
<feature type="transmembrane region" description="Helical" evidence="7">
    <location>
        <begin position="116"/>
        <end position="140"/>
    </location>
</feature>
<evidence type="ECO:0000256" key="4">
    <source>
        <dbReference type="ARBA" id="ARBA00022989"/>
    </source>
</evidence>
<organism evidence="9 10">
    <name type="scientific">Actinomadura logoneensis</name>
    <dbReference type="NCBI Taxonomy" id="2293572"/>
    <lineage>
        <taxon>Bacteria</taxon>
        <taxon>Bacillati</taxon>
        <taxon>Actinomycetota</taxon>
        <taxon>Actinomycetes</taxon>
        <taxon>Streptosporangiales</taxon>
        <taxon>Thermomonosporaceae</taxon>
        <taxon>Actinomadura</taxon>
    </lineage>
</organism>
<reference evidence="9 10" key="1">
    <citation type="submission" date="2018-08" db="EMBL/GenBank/DDBJ databases">
        <title>Actinomadura jelena sp. nov., a novel Actinomycete isolated from soil in Chad.</title>
        <authorList>
            <person name="Shi L."/>
        </authorList>
    </citation>
    <scope>NUCLEOTIDE SEQUENCE [LARGE SCALE GENOMIC DNA]</scope>
    <source>
        <strain evidence="9 10">NEAU-G17</strain>
    </source>
</reference>
<keyword evidence="10" id="KW-1185">Reference proteome</keyword>
<feature type="non-terminal residue" evidence="9">
    <location>
        <position position="1"/>
    </location>
</feature>
<protein>
    <recommendedName>
        <fullName evidence="8">Cation/H+ exchanger transmembrane domain-containing protein</fullName>
    </recommendedName>
</protein>
<dbReference type="OrthoDB" id="9793589at2"/>
<keyword evidence="2" id="KW-0813">Transport</keyword>
<dbReference type="Pfam" id="PF00999">
    <property type="entry name" value="Na_H_Exchanger"/>
    <property type="match status" value="1"/>
</dbReference>
<dbReference type="InterPro" id="IPR038770">
    <property type="entry name" value="Na+/solute_symporter_sf"/>
</dbReference>
<accession>A0A372JCP3</accession>
<dbReference type="GO" id="GO:1902600">
    <property type="term" value="P:proton transmembrane transport"/>
    <property type="evidence" value="ECO:0007669"/>
    <property type="project" value="InterPro"/>
</dbReference>
<comment type="caution">
    <text evidence="9">The sequence shown here is derived from an EMBL/GenBank/DDBJ whole genome shotgun (WGS) entry which is preliminary data.</text>
</comment>
<gene>
    <name evidence="9" type="ORF">DZF91_31075</name>
</gene>
<evidence type="ECO:0000313" key="10">
    <source>
        <dbReference type="Proteomes" id="UP000261811"/>
    </source>
</evidence>
<keyword evidence="6 7" id="KW-0472">Membrane</keyword>
<keyword evidence="5" id="KW-0406">Ion transport</keyword>
<dbReference type="GO" id="GO:0016020">
    <property type="term" value="C:membrane"/>
    <property type="evidence" value="ECO:0007669"/>
    <property type="project" value="UniProtKB-SubCell"/>
</dbReference>
<feature type="transmembrane region" description="Helical" evidence="7">
    <location>
        <begin position="182"/>
        <end position="203"/>
    </location>
</feature>
<evidence type="ECO:0000259" key="8">
    <source>
        <dbReference type="Pfam" id="PF00999"/>
    </source>
</evidence>
<keyword evidence="3 7" id="KW-0812">Transmembrane</keyword>
<evidence type="ECO:0000256" key="7">
    <source>
        <dbReference type="SAM" id="Phobius"/>
    </source>
</evidence>
<dbReference type="EMBL" id="QURH01000921">
    <property type="protein sequence ID" value="RFU37781.1"/>
    <property type="molecule type" value="Genomic_DNA"/>
</dbReference>
<feature type="transmembrane region" description="Helical" evidence="7">
    <location>
        <begin position="215"/>
        <end position="232"/>
    </location>
</feature>
<dbReference type="InterPro" id="IPR050794">
    <property type="entry name" value="CPA2_transporter"/>
</dbReference>
<dbReference type="PANTHER" id="PTHR32468">
    <property type="entry name" value="CATION/H + ANTIPORTER"/>
    <property type="match status" value="1"/>
</dbReference>
<dbReference type="Proteomes" id="UP000261811">
    <property type="component" value="Unassembled WGS sequence"/>
</dbReference>
<evidence type="ECO:0000256" key="1">
    <source>
        <dbReference type="ARBA" id="ARBA00004141"/>
    </source>
</evidence>
<proteinExistence type="predicted"/>
<feature type="domain" description="Cation/H+ exchanger transmembrane" evidence="8">
    <location>
        <begin position="6"/>
        <end position="377"/>
    </location>
</feature>
<dbReference type="GO" id="GO:0015297">
    <property type="term" value="F:antiporter activity"/>
    <property type="evidence" value="ECO:0007669"/>
    <property type="project" value="InterPro"/>
</dbReference>
<name>A0A372JCP3_9ACTN</name>
<evidence type="ECO:0000256" key="5">
    <source>
        <dbReference type="ARBA" id="ARBA00023065"/>
    </source>
</evidence>
<feature type="transmembrane region" description="Helical" evidence="7">
    <location>
        <begin position="79"/>
        <end position="104"/>
    </location>
</feature>